<sequence length="18" mass="1994">MRRGASFENSLVTESGPR</sequence>
<accession>A0A0E9SBP5</accession>
<dbReference type="EMBL" id="GBXM01069783">
    <property type="protein sequence ID" value="JAH38794.1"/>
    <property type="molecule type" value="Transcribed_RNA"/>
</dbReference>
<reference evidence="1" key="1">
    <citation type="submission" date="2014-11" db="EMBL/GenBank/DDBJ databases">
        <authorList>
            <person name="Amaro Gonzalez C."/>
        </authorList>
    </citation>
    <scope>NUCLEOTIDE SEQUENCE</scope>
</reference>
<dbReference type="AlphaFoldDB" id="A0A0E9SBP5"/>
<protein>
    <submittedName>
        <fullName evidence="1">Uncharacterized protein</fullName>
    </submittedName>
</protein>
<evidence type="ECO:0000313" key="1">
    <source>
        <dbReference type="EMBL" id="JAH38794.1"/>
    </source>
</evidence>
<reference evidence="1" key="2">
    <citation type="journal article" date="2015" name="Fish Shellfish Immunol.">
        <title>Early steps in the European eel (Anguilla anguilla)-Vibrio vulnificus interaction in the gills: Role of the RtxA13 toxin.</title>
        <authorList>
            <person name="Callol A."/>
            <person name="Pajuelo D."/>
            <person name="Ebbesson L."/>
            <person name="Teles M."/>
            <person name="MacKenzie S."/>
            <person name="Amaro C."/>
        </authorList>
    </citation>
    <scope>NUCLEOTIDE SEQUENCE</scope>
</reference>
<proteinExistence type="predicted"/>
<organism evidence="1">
    <name type="scientific">Anguilla anguilla</name>
    <name type="common">European freshwater eel</name>
    <name type="synonym">Muraena anguilla</name>
    <dbReference type="NCBI Taxonomy" id="7936"/>
    <lineage>
        <taxon>Eukaryota</taxon>
        <taxon>Metazoa</taxon>
        <taxon>Chordata</taxon>
        <taxon>Craniata</taxon>
        <taxon>Vertebrata</taxon>
        <taxon>Euteleostomi</taxon>
        <taxon>Actinopterygii</taxon>
        <taxon>Neopterygii</taxon>
        <taxon>Teleostei</taxon>
        <taxon>Anguilliformes</taxon>
        <taxon>Anguillidae</taxon>
        <taxon>Anguilla</taxon>
    </lineage>
</organism>
<name>A0A0E9SBP5_ANGAN</name>